<evidence type="ECO:0000256" key="1">
    <source>
        <dbReference type="ARBA" id="ARBA00004752"/>
    </source>
</evidence>
<keyword evidence="8" id="KW-0732">Signal</keyword>
<dbReference type="PROSITE" id="PS51257">
    <property type="entry name" value="PROKAR_LIPOPROTEIN"/>
    <property type="match status" value="1"/>
</dbReference>
<evidence type="ECO:0000259" key="9">
    <source>
        <dbReference type="PROSITE" id="PS52029"/>
    </source>
</evidence>
<protein>
    <submittedName>
        <fullName evidence="10">L,D-transpeptidase</fullName>
    </submittedName>
</protein>
<dbReference type="PROSITE" id="PS52029">
    <property type="entry name" value="LD_TPASE"/>
    <property type="match status" value="1"/>
</dbReference>
<feature type="chain" id="PRO_5037878403" evidence="8">
    <location>
        <begin position="29"/>
        <end position="206"/>
    </location>
</feature>
<evidence type="ECO:0000256" key="5">
    <source>
        <dbReference type="ARBA" id="ARBA00022984"/>
    </source>
</evidence>
<keyword evidence="4 7" id="KW-0133">Cell shape</keyword>
<dbReference type="Pfam" id="PF03734">
    <property type="entry name" value="YkuD"/>
    <property type="match status" value="1"/>
</dbReference>
<dbReference type="InterPro" id="IPR038063">
    <property type="entry name" value="Transpep_catalytic_dom"/>
</dbReference>
<evidence type="ECO:0000313" key="11">
    <source>
        <dbReference type="Proteomes" id="UP000658278"/>
    </source>
</evidence>
<keyword evidence="3" id="KW-0808">Transferase</keyword>
<evidence type="ECO:0000256" key="8">
    <source>
        <dbReference type="SAM" id="SignalP"/>
    </source>
</evidence>
<dbReference type="InterPro" id="IPR050979">
    <property type="entry name" value="LD-transpeptidase"/>
</dbReference>
<keyword evidence="11" id="KW-1185">Reference proteome</keyword>
<dbReference type="PANTHER" id="PTHR30582">
    <property type="entry name" value="L,D-TRANSPEPTIDASE"/>
    <property type="match status" value="1"/>
</dbReference>
<comment type="pathway">
    <text evidence="1 7">Cell wall biogenesis; peptidoglycan biosynthesis.</text>
</comment>
<dbReference type="GO" id="GO:0008360">
    <property type="term" value="P:regulation of cell shape"/>
    <property type="evidence" value="ECO:0007669"/>
    <property type="project" value="UniProtKB-UniRule"/>
</dbReference>
<evidence type="ECO:0000256" key="4">
    <source>
        <dbReference type="ARBA" id="ARBA00022960"/>
    </source>
</evidence>
<dbReference type="GO" id="GO:0071555">
    <property type="term" value="P:cell wall organization"/>
    <property type="evidence" value="ECO:0007669"/>
    <property type="project" value="UniProtKB-UniRule"/>
</dbReference>
<dbReference type="EMBL" id="JAENII010000001">
    <property type="protein sequence ID" value="MBK1825660.1"/>
    <property type="molecule type" value="Genomic_DNA"/>
</dbReference>
<name>A0A934RBY9_9BACT</name>
<dbReference type="Proteomes" id="UP000658278">
    <property type="component" value="Unassembled WGS sequence"/>
</dbReference>
<feature type="active site" description="Proton donor/acceptor" evidence="7">
    <location>
        <position position="166"/>
    </location>
</feature>
<feature type="signal peptide" evidence="8">
    <location>
        <begin position="1"/>
        <end position="28"/>
    </location>
</feature>
<feature type="domain" description="L,D-TPase catalytic" evidence="9">
    <location>
        <begin position="66"/>
        <end position="205"/>
    </location>
</feature>
<dbReference type="GO" id="GO:0016740">
    <property type="term" value="F:transferase activity"/>
    <property type="evidence" value="ECO:0007669"/>
    <property type="project" value="UniProtKB-KW"/>
</dbReference>
<sequence>MSILPKPAFCAFVICSAAALLTSCSVYQGSDRDEDPLLQRELDSEADYRSESGFSFWNDEPGDGPLSVTIDLSEQTAWFKRGSITVGKSRVATGRKGHRTPRGRFTITEKTADKRSNLYGKIYDASGAVVTADADTRRDSVPPGGKYVGAAMPYWMRLTSSGIGMHAGPIPNPGLPASHGCIRMPRAMAAILFEHAPIGTPVRIVR</sequence>
<comment type="caution">
    <text evidence="10">The sequence shown here is derived from an EMBL/GenBank/DDBJ whole genome shotgun (WGS) entry which is preliminary data.</text>
</comment>
<dbReference type="SUPFAM" id="SSF141523">
    <property type="entry name" value="L,D-transpeptidase catalytic domain-like"/>
    <property type="match status" value="1"/>
</dbReference>
<evidence type="ECO:0000256" key="3">
    <source>
        <dbReference type="ARBA" id="ARBA00022679"/>
    </source>
</evidence>
<keyword evidence="6 7" id="KW-0961">Cell wall biogenesis/degradation</keyword>
<proteinExistence type="inferred from homology"/>
<reference evidence="10" key="1">
    <citation type="submission" date="2021-01" db="EMBL/GenBank/DDBJ databases">
        <title>Modified the classification status of verrucomicrobia.</title>
        <authorList>
            <person name="Feng X."/>
        </authorList>
    </citation>
    <scope>NUCLEOTIDE SEQUENCE</scope>
    <source>
        <strain evidence="10">KCTC 22201</strain>
    </source>
</reference>
<comment type="similarity">
    <text evidence="2">Belongs to the YkuD family.</text>
</comment>
<evidence type="ECO:0000256" key="6">
    <source>
        <dbReference type="ARBA" id="ARBA00023316"/>
    </source>
</evidence>
<dbReference type="GO" id="GO:0005576">
    <property type="term" value="C:extracellular region"/>
    <property type="evidence" value="ECO:0007669"/>
    <property type="project" value="TreeGrafter"/>
</dbReference>
<dbReference type="Gene3D" id="2.40.440.10">
    <property type="entry name" value="L,D-transpeptidase catalytic domain-like"/>
    <property type="match status" value="1"/>
</dbReference>
<dbReference type="RefSeq" id="WP_200275533.1">
    <property type="nucleotide sequence ID" value="NZ_JAENII010000001.1"/>
</dbReference>
<keyword evidence="5 7" id="KW-0573">Peptidoglycan synthesis</keyword>
<feature type="active site" description="Nucleophile" evidence="7">
    <location>
        <position position="181"/>
    </location>
</feature>
<evidence type="ECO:0000256" key="7">
    <source>
        <dbReference type="PROSITE-ProRule" id="PRU01373"/>
    </source>
</evidence>
<dbReference type="AlphaFoldDB" id="A0A934RBY9"/>
<evidence type="ECO:0000256" key="2">
    <source>
        <dbReference type="ARBA" id="ARBA00005992"/>
    </source>
</evidence>
<dbReference type="GO" id="GO:0018104">
    <property type="term" value="P:peptidoglycan-protein cross-linking"/>
    <property type="evidence" value="ECO:0007669"/>
    <property type="project" value="TreeGrafter"/>
</dbReference>
<dbReference type="PANTHER" id="PTHR30582:SF2">
    <property type="entry name" value="L,D-TRANSPEPTIDASE YCIB-RELATED"/>
    <property type="match status" value="1"/>
</dbReference>
<dbReference type="CDD" id="cd16913">
    <property type="entry name" value="YkuD_like"/>
    <property type="match status" value="1"/>
</dbReference>
<gene>
    <name evidence="10" type="ORF">JIN81_01400</name>
</gene>
<dbReference type="InterPro" id="IPR005490">
    <property type="entry name" value="LD_TPept_cat_dom"/>
</dbReference>
<dbReference type="GO" id="GO:0071972">
    <property type="term" value="F:peptidoglycan L,D-transpeptidase activity"/>
    <property type="evidence" value="ECO:0007669"/>
    <property type="project" value="TreeGrafter"/>
</dbReference>
<organism evidence="10 11">
    <name type="scientific">Haloferula rosea</name>
    <dbReference type="NCBI Taxonomy" id="490093"/>
    <lineage>
        <taxon>Bacteria</taxon>
        <taxon>Pseudomonadati</taxon>
        <taxon>Verrucomicrobiota</taxon>
        <taxon>Verrucomicrobiia</taxon>
        <taxon>Verrucomicrobiales</taxon>
        <taxon>Verrucomicrobiaceae</taxon>
        <taxon>Haloferula</taxon>
    </lineage>
</organism>
<evidence type="ECO:0000313" key="10">
    <source>
        <dbReference type="EMBL" id="MBK1825660.1"/>
    </source>
</evidence>
<accession>A0A934RBY9</accession>